<dbReference type="EMBL" id="APAU02000238">
    <property type="protein sequence ID" value="EUB54546.1"/>
    <property type="molecule type" value="Genomic_DNA"/>
</dbReference>
<protein>
    <submittedName>
        <fullName evidence="2">Uncharacterized protein</fullName>
    </submittedName>
</protein>
<dbReference type="GeneID" id="36346303"/>
<reference evidence="2 3" key="1">
    <citation type="journal article" date="2013" name="Nat. Genet.">
        <title>The genome of the hydatid tapeworm Echinococcus granulosus.</title>
        <authorList>
            <person name="Zheng H."/>
            <person name="Zhang W."/>
            <person name="Zhang L."/>
            <person name="Zhang Z."/>
            <person name="Li J."/>
            <person name="Lu G."/>
            <person name="Zhu Y."/>
            <person name="Wang Y."/>
            <person name="Huang Y."/>
            <person name="Liu J."/>
            <person name="Kang H."/>
            <person name="Chen J."/>
            <person name="Wang L."/>
            <person name="Chen A."/>
            <person name="Yu S."/>
            <person name="Gao Z."/>
            <person name="Jin L."/>
            <person name="Gu W."/>
            <person name="Wang Z."/>
            <person name="Zhao L."/>
            <person name="Shi B."/>
            <person name="Wen H."/>
            <person name="Lin R."/>
            <person name="Jones M.K."/>
            <person name="Brejova B."/>
            <person name="Vinar T."/>
            <person name="Zhao G."/>
            <person name="McManus D.P."/>
            <person name="Chen Z."/>
            <person name="Zhou Y."/>
            <person name="Wang S."/>
        </authorList>
    </citation>
    <scope>NUCLEOTIDE SEQUENCE [LARGE SCALE GENOMIC DNA]</scope>
</reference>
<accession>W6U1Z1</accession>
<dbReference type="CTD" id="36346303"/>
<dbReference type="Proteomes" id="UP000019149">
    <property type="component" value="Unassembled WGS sequence"/>
</dbReference>
<feature type="transmembrane region" description="Helical" evidence="1">
    <location>
        <begin position="174"/>
        <end position="195"/>
    </location>
</feature>
<keyword evidence="3" id="KW-1185">Reference proteome</keyword>
<keyword evidence="1" id="KW-0472">Membrane</keyword>
<evidence type="ECO:0000313" key="2">
    <source>
        <dbReference type="EMBL" id="EUB54546.1"/>
    </source>
</evidence>
<sequence>MVINWNEVIKGAERYHRLMIFESFFSLLILGYFYFYQSLVQKILAFPKIYVEKYLYVFVHLTGVDKRYLSGAILLRYEFGHNRQKQRSVNISYRFCNNQVKTNAEGDNDEFISSSIITDHLQIRVFRSNKKKMFRSVLVKSSYCLMLGIKFIRIQAFPFGGVFIAVRPISMENFVVLFNDVLIYFIKLTFFLTLYN</sequence>
<keyword evidence="1" id="KW-1133">Transmembrane helix</keyword>
<feature type="transmembrane region" description="Helical" evidence="1">
    <location>
        <begin position="15"/>
        <end position="35"/>
    </location>
</feature>
<keyword evidence="1" id="KW-0812">Transmembrane</keyword>
<name>W6U1Z1_ECHGR</name>
<organism evidence="2 3">
    <name type="scientific">Echinococcus granulosus</name>
    <name type="common">Hydatid tapeworm</name>
    <dbReference type="NCBI Taxonomy" id="6210"/>
    <lineage>
        <taxon>Eukaryota</taxon>
        <taxon>Metazoa</taxon>
        <taxon>Spiralia</taxon>
        <taxon>Lophotrochozoa</taxon>
        <taxon>Platyhelminthes</taxon>
        <taxon>Cestoda</taxon>
        <taxon>Eucestoda</taxon>
        <taxon>Cyclophyllidea</taxon>
        <taxon>Taeniidae</taxon>
        <taxon>Echinococcus</taxon>
        <taxon>Echinococcus granulosus group</taxon>
    </lineage>
</organism>
<proteinExistence type="predicted"/>
<dbReference type="KEGG" id="egl:EGR_10588"/>
<evidence type="ECO:0000313" key="3">
    <source>
        <dbReference type="Proteomes" id="UP000019149"/>
    </source>
</evidence>
<dbReference type="RefSeq" id="XP_024345742.1">
    <property type="nucleotide sequence ID" value="XM_024499837.1"/>
</dbReference>
<comment type="caution">
    <text evidence="2">The sequence shown here is derived from an EMBL/GenBank/DDBJ whole genome shotgun (WGS) entry which is preliminary data.</text>
</comment>
<gene>
    <name evidence="2" type="ORF">EGR_10588</name>
</gene>
<dbReference type="AlphaFoldDB" id="W6U1Z1"/>
<evidence type="ECO:0000256" key="1">
    <source>
        <dbReference type="SAM" id="Phobius"/>
    </source>
</evidence>